<dbReference type="SUPFAM" id="SSF75217">
    <property type="entry name" value="alpha/beta knot"/>
    <property type="match status" value="1"/>
</dbReference>
<dbReference type="GO" id="GO:0002939">
    <property type="term" value="P:tRNA N1-guanine methylation"/>
    <property type="evidence" value="ECO:0007669"/>
    <property type="project" value="TreeGrafter"/>
</dbReference>
<dbReference type="InterPro" id="IPR000182">
    <property type="entry name" value="GNAT_dom"/>
</dbReference>
<dbReference type="InterPro" id="IPR023148">
    <property type="entry name" value="tRNA_m1G_MeTrfase_C_sf"/>
</dbReference>
<dbReference type="CDD" id="cd04301">
    <property type="entry name" value="NAT_SF"/>
    <property type="match status" value="1"/>
</dbReference>
<evidence type="ECO:0000259" key="15">
    <source>
        <dbReference type="PROSITE" id="PS51186"/>
    </source>
</evidence>
<evidence type="ECO:0000256" key="9">
    <source>
        <dbReference type="ARBA" id="ARBA00022679"/>
    </source>
</evidence>
<dbReference type="Gene3D" id="1.10.1270.20">
    <property type="entry name" value="tRNA(m1g37)methyltransferase, domain 2"/>
    <property type="match status" value="1"/>
</dbReference>
<dbReference type="EMBL" id="CZKB01000001">
    <property type="protein sequence ID" value="CUR56217.1"/>
    <property type="molecule type" value="Genomic_DNA"/>
</dbReference>
<evidence type="ECO:0000256" key="6">
    <source>
        <dbReference type="ARBA" id="ARBA00014679"/>
    </source>
</evidence>
<evidence type="ECO:0000313" key="16">
    <source>
        <dbReference type="EMBL" id="CUR56217.1"/>
    </source>
</evidence>
<comment type="function">
    <text evidence="1">Specifically methylates guanosine-37 in various tRNAs.</text>
</comment>
<dbReference type="SUPFAM" id="SSF55729">
    <property type="entry name" value="Acyl-CoA N-acyltransferases (Nat)"/>
    <property type="match status" value="1"/>
</dbReference>
<dbReference type="AlphaFoldDB" id="A0A2P2C2F7"/>
<evidence type="ECO:0000256" key="8">
    <source>
        <dbReference type="ARBA" id="ARBA00022603"/>
    </source>
</evidence>
<dbReference type="EC" id="2.1.1.228" evidence="5"/>
<evidence type="ECO:0000256" key="14">
    <source>
        <dbReference type="ARBA" id="ARBA00047783"/>
    </source>
</evidence>
<dbReference type="CDD" id="cd18080">
    <property type="entry name" value="TrmD-like"/>
    <property type="match status" value="1"/>
</dbReference>
<dbReference type="InterPro" id="IPR016009">
    <property type="entry name" value="tRNA_MeTrfase_TRMD/TRM10"/>
</dbReference>
<dbReference type="Pfam" id="PF00583">
    <property type="entry name" value="Acetyltransf_1"/>
    <property type="match status" value="1"/>
</dbReference>
<dbReference type="NCBIfam" id="TIGR00088">
    <property type="entry name" value="trmD"/>
    <property type="match status" value="1"/>
</dbReference>
<evidence type="ECO:0000256" key="10">
    <source>
        <dbReference type="ARBA" id="ARBA00022691"/>
    </source>
</evidence>
<organism evidence="16">
    <name type="scientific">metagenome</name>
    <dbReference type="NCBI Taxonomy" id="256318"/>
    <lineage>
        <taxon>unclassified sequences</taxon>
        <taxon>metagenomes</taxon>
    </lineage>
</organism>
<dbReference type="InterPro" id="IPR016181">
    <property type="entry name" value="Acyl_CoA_acyltransferase"/>
</dbReference>
<comment type="catalytic activity">
    <reaction evidence="14">
        <text>guanosine(37) in tRNA + S-adenosyl-L-methionine = N(1)-methylguanosine(37) in tRNA + S-adenosyl-L-homocysteine + H(+)</text>
        <dbReference type="Rhea" id="RHEA:36899"/>
        <dbReference type="Rhea" id="RHEA-COMP:10145"/>
        <dbReference type="Rhea" id="RHEA-COMP:10147"/>
        <dbReference type="ChEBI" id="CHEBI:15378"/>
        <dbReference type="ChEBI" id="CHEBI:57856"/>
        <dbReference type="ChEBI" id="CHEBI:59789"/>
        <dbReference type="ChEBI" id="CHEBI:73542"/>
        <dbReference type="ChEBI" id="CHEBI:74269"/>
        <dbReference type="EC" id="2.1.1.228"/>
    </reaction>
</comment>
<reference evidence="16" key="1">
    <citation type="submission" date="2015-08" db="EMBL/GenBank/DDBJ databases">
        <authorList>
            <person name="Babu N.S."/>
            <person name="Beckwith C.J."/>
            <person name="Beseler K.G."/>
            <person name="Brison A."/>
            <person name="Carone J.V."/>
            <person name="Caskin T.P."/>
            <person name="Diamond M."/>
            <person name="Durham M.E."/>
            <person name="Foxe J.M."/>
            <person name="Go M."/>
            <person name="Henderson B.A."/>
            <person name="Jones I.B."/>
            <person name="McGettigan J.A."/>
            <person name="Micheletti S.J."/>
            <person name="Nasrallah M.E."/>
            <person name="Ortiz D."/>
            <person name="Piller C.R."/>
            <person name="Privatt S.R."/>
            <person name="Schneider S.L."/>
            <person name="Sharp S."/>
            <person name="Smith T.C."/>
            <person name="Stanton J.D."/>
            <person name="Ullery H.E."/>
            <person name="Wilson R.J."/>
            <person name="Serrano M.G."/>
            <person name="Buck G."/>
            <person name="Lee V."/>
            <person name="Wang Y."/>
            <person name="Carvalho R."/>
            <person name="Voegtly L."/>
            <person name="Shi R."/>
            <person name="Duckworth R."/>
            <person name="Johnson A."/>
            <person name="Loviza R."/>
            <person name="Walstead R."/>
            <person name="Shah Z."/>
            <person name="Kiflezghi M."/>
            <person name="Wade K."/>
            <person name="Ball S.L."/>
            <person name="Bradley K.W."/>
            <person name="Asai D.J."/>
            <person name="Bowman C.A."/>
            <person name="Russell D.A."/>
            <person name="Pope W.H."/>
            <person name="Jacobs-Sera D."/>
            <person name="Hendrix R.W."/>
            <person name="Hatfull G.F."/>
        </authorList>
    </citation>
    <scope>NUCLEOTIDE SEQUENCE</scope>
</reference>
<evidence type="ECO:0000256" key="13">
    <source>
        <dbReference type="ARBA" id="ARBA00033392"/>
    </source>
</evidence>
<keyword evidence="10" id="KW-0949">S-adenosyl-L-methionine</keyword>
<dbReference type="PANTHER" id="PTHR46417:SF1">
    <property type="entry name" value="TRNA (GUANINE-N(1)-)-METHYLTRANSFERASE"/>
    <property type="match status" value="1"/>
</dbReference>
<dbReference type="PANTHER" id="PTHR46417">
    <property type="entry name" value="TRNA (GUANINE-N(1)-)-METHYLTRANSFERASE"/>
    <property type="match status" value="1"/>
</dbReference>
<dbReference type="GO" id="GO:0005829">
    <property type="term" value="C:cytosol"/>
    <property type="evidence" value="ECO:0007669"/>
    <property type="project" value="TreeGrafter"/>
</dbReference>
<gene>
    <name evidence="16" type="primary">trmD</name>
    <name evidence="16" type="ORF">NOCA110178</name>
</gene>
<keyword evidence="8 16" id="KW-0489">Methyltransferase</keyword>
<evidence type="ECO:0000256" key="1">
    <source>
        <dbReference type="ARBA" id="ARBA00002634"/>
    </source>
</evidence>
<dbReference type="InterPro" id="IPR002649">
    <property type="entry name" value="tRNA_m1G_MeTrfase_TrmD"/>
</dbReference>
<keyword evidence="11" id="KW-0819">tRNA processing</keyword>
<feature type="domain" description="N-acetyltransferase" evidence="15">
    <location>
        <begin position="235"/>
        <end position="387"/>
    </location>
</feature>
<dbReference type="InterPro" id="IPR029026">
    <property type="entry name" value="tRNA_m1G_MTases_N"/>
</dbReference>
<evidence type="ECO:0000256" key="11">
    <source>
        <dbReference type="ARBA" id="ARBA00022694"/>
    </source>
</evidence>
<evidence type="ECO:0000256" key="12">
    <source>
        <dbReference type="ARBA" id="ARBA00029736"/>
    </source>
</evidence>
<dbReference type="Pfam" id="PF01746">
    <property type="entry name" value="tRNA_m1G_MT"/>
    <property type="match status" value="1"/>
</dbReference>
<sequence length="396" mass="42966">MRIDVVTIFPDYLAPLALSLPGKARDKGLLDLHVHDLRDWTSDRHRTVDDTPYGGGAGMVMKPEPWGRALDAVATGATIVFTTPSGEPFTQQLAEELSGHEHLVFACGRYEGIDQRVIEHAASVGTVREISLGDYVLNGGEVAALAITEAVVRLLPGFMGNAESLVEESHADGLLEYPLYTKPATWEGREVPEVLLSGDHARIAAWRREQAQRRTAERRPDLLPATGAVGALADLDVRPAVPADAGELYTLQRACWLQELQANPGVEIPALRESLDDVRRGLGEWTVMVAREPSSGRLVGAVRGRLDRHGEWDIGRIMVAPDLQGRGLGRALLELVEGLAPSGVETFVLFTGAGSSDNIRMYKKAGFRLRPDRAAPPGAVVLTKHLGKRAGQRISR</sequence>
<accession>A0A2P2C2F7</accession>
<dbReference type="HAMAP" id="MF_00605">
    <property type="entry name" value="TrmD"/>
    <property type="match status" value="1"/>
</dbReference>
<name>A0A2P2C2F7_9ZZZZ</name>
<dbReference type="NCBIfam" id="NF000648">
    <property type="entry name" value="PRK00026.1"/>
    <property type="match status" value="1"/>
</dbReference>
<dbReference type="InterPro" id="IPR029028">
    <property type="entry name" value="Alpha/beta_knot_MTases"/>
</dbReference>
<evidence type="ECO:0000256" key="3">
    <source>
        <dbReference type="ARBA" id="ARBA00007630"/>
    </source>
</evidence>
<proteinExistence type="inferred from homology"/>
<comment type="subunit">
    <text evidence="4">Homodimer.</text>
</comment>
<comment type="similarity">
    <text evidence="3">Belongs to the RNA methyltransferase TrmD family.</text>
</comment>
<dbReference type="Gene3D" id="3.40.1280.10">
    <property type="match status" value="1"/>
</dbReference>
<keyword evidence="9 16" id="KW-0808">Transferase</keyword>
<evidence type="ECO:0000256" key="4">
    <source>
        <dbReference type="ARBA" id="ARBA00011738"/>
    </source>
</evidence>
<dbReference type="Gene3D" id="3.40.630.30">
    <property type="match status" value="1"/>
</dbReference>
<evidence type="ECO:0000256" key="7">
    <source>
        <dbReference type="ARBA" id="ARBA00022490"/>
    </source>
</evidence>
<dbReference type="GO" id="GO:0016747">
    <property type="term" value="F:acyltransferase activity, transferring groups other than amino-acyl groups"/>
    <property type="evidence" value="ECO:0007669"/>
    <property type="project" value="InterPro"/>
</dbReference>
<dbReference type="FunFam" id="3.40.1280.10:FF:000001">
    <property type="entry name" value="tRNA (guanine-N(1)-)-methyltransferase"/>
    <property type="match status" value="1"/>
</dbReference>
<dbReference type="PROSITE" id="PS51186">
    <property type="entry name" value="GNAT"/>
    <property type="match status" value="1"/>
</dbReference>
<protein>
    <recommendedName>
        <fullName evidence="6">tRNA (guanine-N(1)-)-methyltransferase</fullName>
        <ecNumber evidence="5">2.1.1.228</ecNumber>
    </recommendedName>
    <alternativeName>
        <fullName evidence="12">M1G-methyltransferase</fullName>
    </alternativeName>
    <alternativeName>
        <fullName evidence="13">tRNA [GM37] methyltransferase</fullName>
    </alternativeName>
</protein>
<dbReference type="GO" id="GO:0052906">
    <property type="term" value="F:tRNA (guanine(37)-N1)-methyltransferase activity"/>
    <property type="evidence" value="ECO:0007669"/>
    <property type="project" value="UniProtKB-EC"/>
</dbReference>
<keyword evidence="7" id="KW-0963">Cytoplasm</keyword>
<evidence type="ECO:0000256" key="5">
    <source>
        <dbReference type="ARBA" id="ARBA00012807"/>
    </source>
</evidence>
<evidence type="ECO:0000256" key="2">
    <source>
        <dbReference type="ARBA" id="ARBA00004496"/>
    </source>
</evidence>
<comment type="subcellular location">
    <subcellularLocation>
        <location evidence="2">Cytoplasm</location>
    </subcellularLocation>
</comment>